<protein>
    <recommendedName>
        <fullName evidence="2">SPOR domain-containing protein</fullName>
    </recommendedName>
</protein>
<dbReference type="EMBL" id="UINC01141889">
    <property type="protein sequence ID" value="SVD29897.1"/>
    <property type="molecule type" value="Genomic_DNA"/>
</dbReference>
<gene>
    <name evidence="1" type="ORF">METZ01_LOCUS382751</name>
</gene>
<sequence length="203" mass="22976">MASSLRLILSAILFLSLIQSGQAKTSTENLIVKESDILEFKKSTEIEEGDFFEDVQINSEEYVWVVNLKNGPFSTKEKANQAALELKKTLGITLPKLPKEISILRKSKSPNNKNFNKAKFSWMINLRLGVYDSKDKALQIAQELKAIQKVPENVFLTRETKDIKTSKFAEKITPEVSGQIFLSREATPIKDKTKHFILVATRS</sequence>
<evidence type="ECO:0000313" key="1">
    <source>
        <dbReference type="EMBL" id="SVD29897.1"/>
    </source>
</evidence>
<reference evidence="1" key="1">
    <citation type="submission" date="2018-05" db="EMBL/GenBank/DDBJ databases">
        <authorList>
            <person name="Lanie J.A."/>
            <person name="Ng W.-L."/>
            <person name="Kazmierczak K.M."/>
            <person name="Andrzejewski T.M."/>
            <person name="Davidsen T.M."/>
            <person name="Wayne K.J."/>
            <person name="Tettelin H."/>
            <person name="Glass J.I."/>
            <person name="Rusch D."/>
            <person name="Podicherti R."/>
            <person name="Tsui H.-C.T."/>
            <person name="Winkler M.E."/>
        </authorList>
    </citation>
    <scope>NUCLEOTIDE SEQUENCE</scope>
</reference>
<dbReference type="AlphaFoldDB" id="A0A382U7E2"/>
<name>A0A382U7E2_9ZZZZ</name>
<evidence type="ECO:0008006" key="2">
    <source>
        <dbReference type="Google" id="ProtNLM"/>
    </source>
</evidence>
<proteinExistence type="predicted"/>
<organism evidence="1">
    <name type="scientific">marine metagenome</name>
    <dbReference type="NCBI Taxonomy" id="408172"/>
    <lineage>
        <taxon>unclassified sequences</taxon>
        <taxon>metagenomes</taxon>
        <taxon>ecological metagenomes</taxon>
    </lineage>
</organism>
<feature type="non-terminal residue" evidence="1">
    <location>
        <position position="203"/>
    </location>
</feature>
<accession>A0A382U7E2</accession>